<dbReference type="Proteomes" id="UP001057402">
    <property type="component" value="Chromosome 4"/>
</dbReference>
<proteinExistence type="predicted"/>
<reference evidence="2" key="1">
    <citation type="journal article" date="2023" name="Front. Plant Sci.">
        <title>Chromosomal-level genome assembly of Melastoma candidum provides insights into trichome evolution.</title>
        <authorList>
            <person name="Zhong Y."/>
            <person name="Wu W."/>
            <person name="Sun C."/>
            <person name="Zou P."/>
            <person name="Liu Y."/>
            <person name="Dai S."/>
            <person name="Zhou R."/>
        </authorList>
    </citation>
    <scope>NUCLEOTIDE SEQUENCE [LARGE SCALE GENOMIC DNA]</scope>
</reference>
<keyword evidence="2" id="KW-1185">Reference proteome</keyword>
<organism evidence="1 2">
    <name type="scientific">Melastoma candidum</name>
    <dbReference type="NCBI Taxonomy" id="119954"/>
    <lineage>
        <taxon>Eukaryota</taxon>
        <taxon>Viridiplantae</taxon>
        <taxon>Streptophyta</taxon>
        <taxon>Embryophyta</taxon>
        <taxon>Tracheophyta</taxon>
        <taxon>Spermatophyta</taxon>
        <taxon>Magnoliopsida</taxon>
        <taxon>eudicotyledons</taxon>
        <taxon>Gunneridae</taxon>
        <taxon>Pentapetalae</taxon>
        <taxon>rosids</taxon>
        <taxon>malvids</taxon>
        <taxon>Myrtales</taxon>
        <taxon>Melastomataceae</taxon>
        <taxon>Melastomatoideae</taxon>
        <taxon>Melastomateae</taxon>
        <taxon>Melastoma</taxon>
    </lineage>
</organism>
<dbReference type="EMBL" id="CM042883">
    <property type="protein sequence ID" value="KAI4372656.1"/>
    <property type="molecule type" value="Genomic_DNA"/>
</dbReference>
<name>A0ACB9R308_9MYRT</name>
<sequence length="100" mass="11192">MLLQPQRHPTLYGPDFKAVSATVSSDARFSLPKFEFPSSIGDYILQLKLQQAVFPKHVPASSMRSSNGQLQQQHIPTSALRRSHSLFDSSSGHPEARYPR</sequence>
<evidence type="ECO:0000313" key="1">
    <source>
        <dbReference type="EMBL" id="KAI4372656.1"/>
    </source>
</evidence>
<evidence type="ECO:0000313" key="2">
    <source>
        <dbReference type="Proteomes" id="UP001057402"/>
    </source>
</evidence>
<accession>A0ACB9R308</accession>
<protein>
    <submittedName>
        <fullName evidence="1">Uncharacterized protein</fullName>
    </submittedName>
</protein>
<comment type="caution">
    <text evidence="1">The sequence shown here is derived from an EMBL/GenBank/DDBJ whole genome shotgun (WGS) entry which is preliminary data.</text>
</comment>
<gene>
    <name evidence="1" type="ORF">MLD38_010859</name>
</gene>